<gene>
    <name evidence="1" type="ORF">METZ01_LOCUS281089</name>
</gene>
<organism evidence="1">
    <name type="scientific">marine metagenome</name>
    <dbReference type="NCBI Taxonomy" id="408172"/>
    <lineage>
        <taxon>unclassified sequences</taxon>
        <taxon>metagenomes</taxon>
        <taxon>ecological metagenomes</taxon>
    </lineage>
</organism>
<dbReference type="EMBL" id="UINC01082976">
    <property type="protein sequence ID" value="SVC28235.1"/>
    <property type="molecule type" value="Genomic_DNA"/>
</dbReference>
<proteinExistence type="predicted"/>
<evidence type="ECO:0000313" key="1">
    <source>
        <dbReference type="EMBL" id="SVC28235.1"/>
    </source>
</evidence>
<accession>A0A382KXG8</accession>
<reference evidence="1" key="1">
    <citation type="submission" date="2018-05" db="EMBL/GenBank/DDBJ databases">
        <authorList>
            <person name="Lanie J.A."/>
            <person name="Ng W.-L."/>
            <person name="Kazmierczak K.M."/>
            <person name="Andrzejewski T.M."/>
            <person name="Davidsen T.M."/>
            <person name="Wayne K.J."/>
            <person name="Tettelin H."/>
            <person name="Glass J.I."/>
            <person name="Rusch D."/>
            <person name="Podicherti R."/>
            <person name="Tsui H.-C.T."/>
            <person name="Winkler M.E."/>
        </authorList>
    </citation>
    <scope>NUCLEOTIDE SEQUENCE</scope>
</reference>
<protein>
    <submittedName>
        <fullName evidence="1">Uncharacterized protein</fullName>
    </submittedName>
</protein>
<name>A0A382KXG8_9ZZZZ</name>
<dbReference type="AlphaFoldDB" id="A0A382KXG8"/>
<sequence>MDTKQFCKAVRIIVEKKHKAMVHTRYTFGTSGNTSMFNTFGKRKISFNCIGTKKQFNLIRKDLVKLFKGTWQQNFVKYKWFGNNGSKSIEMHKEDEVLLASFRIEGTCTFADLTKEEFNKRMEQTLHNVAWGKLVA</sequence>